<dbReference type="Pfam" id="PF05065">
    <property type="entry name" value="Phage_capsid"/>
    <property type="match status" value="1"/>
</dbReference>
<dbReference type="InterPro" id="IPR054612">
    <property type="entry name" value="Phage_capsid-like_C"/>
</dbReference>
<gene>
    <name evidence="5" type="ORF">SAMN04487943_101306</name>
</gene>
<accession>A0A1I4HBI7</accession>
<feature type="domain" description="Phage capsid-like C-terminal" evidence="4">
    <location>
        <begin position="150"/>
        <end position="416"/>
    </location>
</feature>
<sequence>MKTLITNALTSAMFSLSTNKNVLSVKMDGAIGMTKREQELRQSVADLKDEAQALQDDGKYEEAKAKLEKAKAAKNDLDNFLALQQDFQGLAVPEPQARGGQLPGDPKQNKDKEYRALFFKALRGHKLSDDETEVMEKFYARLTAENGEDGGYIIPEDISTQINELAQTTDDLRQYVTVEPVTTNKGSRTLERRADHTPLSPLSEYGDPNAMEEVNSPKFDRLSYSIEDYAGFLPVANTVLADTDQALRAYLVNWIAKKSRATSNHLILQQLNTLDKTNLDDYKGIKTTLNVTLDPAFAEGALVFTNQDGFNYLDQLEDKNGRPLLQPDPTQATRKLLFGTHPIVKLSNKTIATQAGMAPFIIGDLKEAIVYWDRQQMLLDMTKEGGNAWRSNTTEFRVIEREDVTKWDEEAVIFGQIDITVVPETEPTPEV</sequence>
<dbReference type="SUPFAM" id="SSF56563">
    <property type="entry name" value="Major capsid protein gp5"/>
    <property type="match status" value="1"/>
</dbReference>
<dbReference type="Gene3D" id="3.30.2320.10">
    <property type="entry name" value="hypothetical protein PF0899 domain"/>
    <property type="match status" value="1"/>
</dbReference>
<evidence type="ECO:0000256" key="3">
    <source>
        <dbReference type="SAM" id="MobiDB-lite"/>
    </source>
</evidence>
<keyword evidence="6" id="KW-1185">Reference proteome</keyword>
<evidence type="ECO:0000256" key="1">
    <source>
        <dbReference type="ARBA" id="ARBA00004328"/>
    </source>
</evidence>
<protein>
    <submittedName>
        <fullName evidence="5">Phage major capsid protein, HK97 family</fullName>
    </submittedName>
</protein>
<evidence type="ECO:0000256" key="2">
    <source>
        <dbReference type="SAM" id="Coils"/>
    </source>
</evidence>
<evidence type="ECO:0000259" key="4">
    <source>
        <dbReference type="Pfam" id="PF05065"/>
    </source>
</evidence>
<dbReference type="NCBIfam" id="TIGR01554">
    <property type="entry name" value="major_cap_HK97"/>
    <property type="match status" value="1"/>
</dbReference>
<evidence type="ECO:0000313" key="5">
    <source>
        <dbReference type="EMBL" id="SFL38977.1"/>
    </source>
</evidence>
<evidence type="ECO:0000313" key="6">
    <source>
        <dbReference type="Proteomes" id="UP000198565"/>
    </source>
</evidence>
<reference evidence="6" key="1">
    <citation type="submission" date="2016-10" db="EMBL/GenBank/DDBJ databases">
        <authorList>
            <person name="Varghese N."/>
            <person name="Submissions S."/>
        </authorList>
    </citation>
    <scope>NUCLEOTIDE SEQUENCE [LARGE SCALE GENOMIC DNA]</scope>
    <source>
        <strain evidence="6">CGMCC 1.4250</strain>
    </source>
</reference>
<proteinExistence type="predicted"/>
<feature type="region of interest" description="Disordered" evidence="3">
    <location>
        <begin position="186"/>
        <end position="212"/>
    </location>
</feature>
<dbReference type="Proteomes" id="UP000198565">
    <property type="component" value="Unassembled WGS sequence"/>
</dbReference>
<dbReference type="AlphaFoldDB" id="A0A1I4HBI7"/>
<dbReference type="STRING" id="334253.SAMN04487943_101306"/>
<dbReference type="InterPro" id="IPR024455">
    <property type="entry name" value="Phage_capsid"/>
</dbReference>
<dbReference type="Gene3D" id="3.30.2400.10">
    <property type="entry name" value="Major capsid protein gp5"/>
    <property type="match status" value="1"/>
</dbReference>
<keyword evidence="2" id="KW-0175">Coiled coil</keyword>
<dbReference type="EMBL" id="FOTR01000001">
    <property type="protein sequence ID" value="SFL38977.1"/>
    <property type="molecule type" value="Genomic_DNA"/>
</dbReference>
<comment type="subcellular location">
    <subcellularLocation>
        <location evidence="1">Virion</location>
    </subcellularLocation>
</comment>
<feature type="coiled-coil region" evidence="2">
    <location>
        <begin position="37"/>
        <end position="80"/>
    </location>
</feature>
<organism evidence="5 6">
    <name type="scientific">Gracilibacillus orientalis</name>
    <dbReference type="NCBI Taxonomy" id="334253"/>
    <lineage>
        <taxon>Bacteria</taxon>
        <taxon>Bacillati</taxon>
        <taxon>Bacillota</taxon>
        <taxon>Bacilli</taxon>
        <taxon>Bacillales</taxon>
        <taxon>Bacillaceae</taxon>
        <taxon>Gracilibacillus</taxon>
    </lineage>
</organism>
<name>A0A1I4HBI7_9BACI</name>